<protein>
    <submittedName>
        <fullName evidence="4">Pyrroloquinoline quinone biosynthesis protein PqqD</fullName>
    </submittedName>
</protein>
<dbReference type="RefSeq" id="WP_085377410.1">
    <property type="nucleotide sequence ID" value="NZ_CP020612.1"/>
</dbReference>
<dbReference type="GO" id="GO:0048038">
    <property type="term" value="F:quinone binding"/>
    <property type="evidence" value="ECO:0007669"/>
    <property type="project" value="InterPro"/>
</dbReference>
<dbReference type="STRING" id="1945662.B0A89_06290"/>
<evidence type="ECO:0000256" key="3">
    <source>
        <dbReference type="ARBA" id="ARBA00022905"/>
    </source>
</evidence>
<evidence type="ECO:0000256" key="1">
    <source>
        <dbReference type="ARBA" id="ARBA00004886"/>
    </source>
</evidence>
<dbReference type="AlphaFoldDB" id="A0A1W6CWQ8"/>
<dbReference type="InterPro" id="IPR008792">
    <property type="entry name" value="PQQD"/>
</dbReference>
<dbReference type="EMBL" id="CP020612">
    <property type="protein sequence ID" value="ARJ69294.1"/>
    <property type="molecule type" value="Genomic_DNA"/>
</dbReference>
<dbReference type="Pfam" id="PF05402">
    <property type="entry name" value="PqqD"/>
    <property type="match status" value="1"/>
</dbReference>
<proteinExistence type="predicted"/>
<comment type="subunit">
    <text evidence="2">Monomer. Interacts with PqqE.</text>
</comment>
<evidence type="ECO:0000313" key="5">
    <source>
        <dbReference type="Proteomes" id="UP000193017"/>
    </source>
</evidence>
<dbReference type="KEGG" id="pcon:B0A89_06290"/>
<dbReference type="NCBIfam" id="TIGR03859">
    <property type="entry name" value="PQQ_PqqD"/>
    <property type="match status" value="1"/>
</dbReference>
<keyword evidence="3" id="KW-0884">PQQ biosynthesis</keyword>
<sequence>MSAPAAPALPAAARPLLPRGVRLHQDRVRQMPVLLGPETALMLDGIGAAILAELDGIRDIAAISACLSVRYGAAVEEVQPDVIAFLSDMAARRLVAVA</sequence>
<evidence type="ECO:0000313" key="4">
    <source>
        <dbReference type="EMBL" id="ARJ69294.1"/>
    </source>
</evidence>
<accession>A0A1W6CWQ8</accession>
<dbReference type="UniPathway" id="UPA00539"/>
<dbReference type="Proteomes" id="UP000193017">
    <property type="component" value="Chromosome"/>
</dbReference>
<dbReference type="OrthoDB" id="7995890at2"/>
<dbReference type="GO" id="GO:0018189">
    <property type="term" value="P:pyrroloquinoline quinone biosynthetic process"/>
    <property type="evidence" value="ECO:0007669"/>
    <property type="project" value="UniProtKB-UniPathway"/>
</dbReference>
<reference evidence="4 5" key="1">
    <citation type="submission" date="2017-03" db="EMBL/GenBank/DDBJ databases">
        <title>Genome sequence of Paracoccus contaminans isolated from a water microcosm.</title>
        <authorList>
            <person name="Aurass P."/>
            <person name="Karste S."/>
            <person name="Trost E."/>
            <person name="Glaeser S.P."/>
            <person name="Kaempfer P."/>
            <person name="Flieger A."/>
        </authorList>
    </citation>
    <scope>NUCLEOTIDE SEQUENCE [LARGE SCALE GENOMIC DNA]</scope>
    <source>
        <strain evidence="5">RKI 16-01929T\LMG 29738T\CCM 8701T\CIP 111112T</strain>
    </source>
</reference>
<gene>
    <name evidence="4" type="ORF">B0A89_06290</name>
</gene>
<comment type="pathway">
    <text evidence="1">Cofactor biosynthesis; pyrroloquinoline quinone biosynthesis.</text>
</comment>
<organism evidence="4 5">
    <name type="scientific">Paracoccus contaminans</name>
    <dbReference type="NCBI Taxonomy" id="1945662"/>
    <lineage>
        <taxon>Bacteria</taxon>
        <taxon>Pseudomonadati</taxon>
        <taxon>Pseudomonadota</taxon>
        <taxon>Alphaproteobacteria</taxon>
        <taxon>Rhodobacterales</taxon>
        <taxon>Paracoccaceae</taxon>
        <taxon>Paracoccus</taxon>
    </lineage>
</organism>
<dbReference type="InterPro" id="IPR041881">
    <property type="entry name" value="PqqD_sf"/>
</dbReference>
<evidence type="ECO:0000256" key="2">
    <source>
        <dbReference type="ARBA" id="ARBA00011741"/>
    </source>
</evidence>
<name>A0A1W6CWQ8_9RHOB</name>
<dbReference type="Gene3D" id="1.10.10.1150">
    <property type="entry name" value="Coenzyme PQQ synthesis protein D (PqqD)"/>
    <property type="match status" value="1"/>
</dbReference>
<dbReference type="InterPro" id="IPR022479">
    <property type="entry name" value="PqqD_bac"/>
</dbReference>
<keyword evidence="5" id="KW-1185">Reference proteome</keyword>